<reference evidence="2" key="1">
    <citation type="submission" date="2024-05" db="EMBL/GenBank/DDBJ databases">
        <title>Genome sequencing of novel strain.</title>
        <authorList>
            <person name="Ganbat D."/>
            <person name="Ganbat S."/>
            <person name="Lee S.-J."/>
        </authorList>
    </citation>
    <scope>NUCLEOTIDE SEQUENCE</scope>
    <source>
        <strain evidence="2">SMD15-11</strain>
    </source>
</reference>
<dbReference type="PANTHER" id="PTHR45763">
    <property type="entry name" value="HYDROLASE, ALPHA/BETA FOLD FAMILY PROTEIN, EXPRESSED-RELATED"/>
    <property type="match status" value="1"/>
</dbReference>
<proteinExistence type="predicted"/>
<dbReference type="PANTHER" id="PTHR45763:SF46">
    <property type="entry name" value="AB HYDROLASE-1 DOMAIN-CONTAINING PROTEIN"/>
    <property type="match status" value="1"/>
</dbReference>
<evidence type="ECO:0000259" key="1">
    <source>
        <dbReference type="Pfam" id="PF00561"/>
    </source>
</evidence>
<organism evidence="2">
    <name type="scientific">Thermohahella caldifontis</name>
    <dbReference type="NCBI Taxonomy" id="3142973"/>
    <lineage>
        <taxon>Bacteria</taxon>
        <taxon>Pseudomonadati</taxon>
        <taxon>Pseudomonadota</taxon>
        <taxon>Gammaproteobacteria</taxon>
        <taxon>Oceanospirillales</taxon>
        <taxon>Hahellaceae</taxon>
        <taxon>Thermohahella</taxon>
    </lineage>
</organism>
<name>A0AB39UTV5_9GAMM</name>
<protein>
    <submittedName>
        <fullName evidence="2">Alpha/beta fold hydrolase</fullName>
    </submittedName>
</protein>
<dbReference type="KEGG" id="tcd:AAIA72_11310"/>
<dbReference type="AlphaFoldDB" id="A0AB39UTV5"/>
<keyword evidence="2" id="KW-0378">Hydrolase</keyword>
<dbReference type="RefSeq" id="WP_369600426.1">
    <property type="nucleotide sequence ID" value="NZ_CP154858.1"/>
</dbReference>
<dbReference type="Gene3D" id="3.40.50.1820">
    <property type="entry name" value="alpha/beta hydrolase"/>
    <property type="match status" value="1"/>
</dbReference>
<dbReference type="InterPro" id="IPR029058">
    <property type="entry name" value="AB_hydrolase_fold"/>
</dbReference>
<feature type="domain" description="AB hydrolase-1" evidence="1">
    <location>
        <begin position="2"/>
        <end position="250"/>
    </location>
</feature>
<dbReference type="SUPFAM" id="SSF53474">
    <property type="entry name" value="alpha/beta-Hydrolases"/>
    <property type="match status" value="1"/>
</dbReference>
<dbReference type="PRINTS" id="PR00111">
    <property type="entry name" value="ABHYDROLASE"/>
</dbReference>
<dbReference type="InterPro" id="IPR000073">
    <property type="entry name" value="AB_hydrolase_1"/>
</dbReference>
<dbReference type="Pfam" id="PF00561">
    <property type="entry name" value="Abhydrolase_1"/>
    <property type="match status" value="1"/>
</dbReference>
<dbReference type="GO" id="GO:0016787">
    <property type="term" value="F:hydrolase activity"/>
    <property type="evidence" value="ECO:0007669"/>
    <property type="project" value="UniProtKB-KW"/>
</dbReference>
<gene>
    <name evidence="2" type="ORF">AAIA72_11310</name>
</gene>
<evidence type="ECO:0000313" key="2">
    <source>
        <dbReference type="EMBL" id="XDT71391.1"/>
    </source>
</evidence>
<dbReference type="EMBL" id="CP154858">
    <property type="protein sequence ID" value="XDT71391.1"/>
    <property type="molecule type" value="Genomic_DNA"/>
</dbReference>
<accession>A0AB39UTV5</accession>
<sequence>MFCHGIPGCRLEGRYFDATARRLGWRVIVPDRSGIGRSDRLPGKILLSDAADVLYLSRHLGLGRFPVMGWSSGAPVALACAWAFPQHLDACVVVAGYTDFSVFPDGRDLLLKTGWPLPKLAHWGTGLFYAALTLMVITTRLMPGLYFRAVLNACGEADRRVLEAPEHELAFLYDQLEAMRSPIAGIADNLRTQHHFWGFPLSGIRFPVTLVQGMEDRLVPPVMAQHLHWMIPGSTLHLLDHYGHLLPLDERFQEVVFARFLAPGPAGPYAAR</sequence>